<sequence>MNAKTIERTCFLLAILILILVPDVGMASELHVKAGESIQGVVDKALPGDTIFIEPGEFNESILINKENLTIKSSSGNPDNTIIKGINAESYVFEITAIGVNISG</sequence>
<dbReference type="AlphaFoldDB" id="A0A4P8R369"/>
<dbReference type="InterPro" id="IPR012334">
    <property type="entry name" value="Pectin_lyas_fold"/>
</dbReference>
<feature type="non-terminal residue" evidence="1">
    <location>
        <position position="104"/>
    </location>
</feature>
<reference evidence="1 2" key="1">
    <citation type="submission" date="2018-05" db="EMBL/GenBank/DDBJ databases">
        <title>Methanosarcina gilichinskyana sp. nov., a novel methanogenic archaeon isolated from Holocene permafrost, North East Russia.</title>
        <authorList>
            <person name="Oshurkova V."/>
            <person name="Meer M."/>
            <person name="Bochkareva O."/>
            <person name="Shcherbakova V."/>
        </authorList>
    </citation>
    <scope>NUCLEOTIDE SEQUENCE [LARGE SCALE GENOMIC DNA]</scope>
    <source>
        <strain evidence="1 2">JL01</strain>
    </source>
</reference>
<gene>
    <name evidence="1" type="ORF">DKM28_04475</name>
</gene>
<accession>A0A4P8R369</accession>
<evidence type="ECO:0000313" key="1">
    <source>
        <dbReference type="EMBL" id="QCR17756.1"/>
    </source>
</evidence>
<dbReference type="Proteomes" id="UP000300067">
    <property type="component" value="Chromosome"/>
</dbReference>
<dbReference type="Gene3D" id="2.160.20.10">
    <property type="entry name" value="Single-stranded right-handed beta-helix, Pectin lyase-like"/>
    <property type="match status" value="1"/>
</dbReference>
<evidence type="ECO:0000313" key="2">
    <source>
        <dbReference type="Proteomes" id="UP000300067"/>
    </source>
</evidence>
<protein>
    <submittedName>
        <fullName evidence="1">Cell surface protein</fullName>
    </submittedName>
</protein>
<name>A0A4P8R369_METMZ</name>
<dbReference type="SUPFAM" id="SSF51126">
    <property type="entry name" value="Pectin lyase-like"/>
    <property type="match status" value="1"/>
</dbReference>
<proteinExistence type="predicted"/>
<dbReference type="InterPro" id="IPR011050">
    <property type="entry name" value="Pectin_lyase_fold/virulence"/>
</dbReference>
<dbReference type="EMBL" id="CP029709">
    <property type="protein sequence ID" value="QCR17756.1"/>
    <property type="molecule type" value="Genomic_DNA"/>
</dbReference>
<organism evidence="1 2">
    <name type="scientific">Methanosarcina mazei</name>
    <name type="common">Methanosarcina frisia</name>
    <dbReference type="NCBI Taxonomy" id="2209"/>
    <lineage>
        <taxon>Archaea</taxon>
        <taxon>Methanobacteriati</taxon>
        <taxon>Methanobacteriota</taxon>
        <taxon>Stenosarchaea group</taxon>
        <taxon>Methanomicrobia</taxon>
        <taxon>Methanosarcinales</taxon>
        <taxon>Methanosarcinaceae</taxon>
        <taxon>Methanosarcina</taxon>
    </lineage>
</organism>